<dbReference type="GO" id="GO:0005524">
    <property type="term" value="F:ATP binding"/>
    <property type="evidence" value="ECO:0007669"/>
    <property type="project" value="UniProtKB-UniRule"/>
</dbReference>
<dbReference type="GO" id="GO:0000049">
    <property type="term" value="F:tRNA binding"/>
    <property type="evidence" value="ECO:0007669"/>
    <property type="project" value="InterPro"/>
</dbReference>
<evidence type="ECO:0000256" key="7">
    <source>
        <dbReference type="ARBA" id="ARBA00022917"/>
    </source>
</evidence>
<dbReference type="InterPro" id="IPR001412">
    <property type="entry name" value="aa-tRNA-synth_I_CS"/>
</dbReference>
<protein>
    <recommendedName>
        <fullName evidence="10">Lysine--tRNA ligase</fullName>
        <ecNumber evidence="10">6.1.1.6</ecNumber>
    </recommendedName>
    <alternativeName>
        <fullName evidence="10">Lysyl-tRNA synthetase</fullName>
        <shortName evidence="10">LysRS</shortName>
    </alternativeName>
</protein>
<dbReference type="EC" id="6.1.1.6" evidence="10"/>
<evidence type="ECO:0000256" key="10">
    <source>
        <dbReference type="HAMAP-Rule" id="MF_00177"/>
    </source>
</evidence>
<dbReference type="STRING" id="889378.Spiaf_0456"/>
<dbReference type="KEGG" id="sfc:Spiaf_0456"/>
<dbReference type="SUPFAM" id="SSF52374">
    <property type="entry name" value="Nucleotidylyl transferase"/>
    <property type="match status" value="1"/>
</dbReference>
<keyword evidence="8 10" id="KW-0030">Aminoacyl-tRNA synthetase</keyword>
<keyword evidence="12" id="KW-1185">Reference proteome</keyword>
<dbReference type="InterPro" id="IPR020751">
    <property type="entry name" value="aa-tRNA-synth_I_codon-bd_sub2"/>
</dbReference>
<feature type="short sequence motif" description="'HIGH' region" evidence="10">
    <location>
        <begin position="39"/>
        <end position="47"/>
    </location>
</feature>
<dbReference type="SUPFAM" id="SSF48163">
    <property type="entry name" value="An anticodon-binding domain of class I aminoacyl-tRNA synthetases"/>
    <property type="match status" value="1"/>
</dbReference>
<feature type="short sequence motif" description="'KMSKS' region" evidence="10">
    <location>
        <begin position="289"/>
        <end position="293"/>
    </location>
</feature>
<dbReference type="NCBIfam" id="TIGR00467">
    <property type="entry name" value="lysS_arch"/>
    <property type="match status" value="1"/>
</dbReference>
<evidence type="ECO:0000313" key="12">
    <source>
        <dbReference type="Proteomes" id="UP000007383"/>
    </source>
</evidence>
<dbReference type="HOGENOM" id="CLU_025562_1_0_12"/>
<evidence type="ECO:0000256" key="9">
    <source>
        <dbReference type="ARBA" id="ARBA00048573"/>
    </source>
</evidence>
<keyword evidence="4 10" id="KW-0436">Ligase</keyword>
<comment type="subcellular location">
    <subcellularLocation>
        <location evidence="1 10">Cytoplasm</location>
    </subcellularLocation>
</comment>
<dbReference type="AlphaFoldDB" id="H9UGB6"/>
<keyword evidence="7 10" id="KW-0648">Protein biosynthesis</keyword>
<dbReference type="HAMAP" id="MF_00177">
    <property type="entry name" value="Lys_tRNA_synth_class1"/>
    <property type="match status" value="1"/>
</dbReference>
<dbReference type="Gene3D" id="6.10.20.10">
    <property type="entry name" value="Lysine tRNA ligase, stem contact fold domain"/>
    <property type="match status" value="1"/>
</dbReference>
<evidence type="ECO:0000313" key="11">
    <source>
        <dbReference type="EMBL" id="AFG36559.1"/>
    </source>
</evidence>
<dbReference type="InterPro" id="IPR008925">
    <property type="entry name" value="aa_tRNA-synth_I_cd-bd_sf"/>
</dbReference>
<comment type="catalytic activity">
    <reaction evidence="9 10">
        <text>tRNA(Lys) + L-lysine + ATP = L-lysyl-tRNA(Lys) + AMP + diphosphate</text>
        <dbReference type="Rhea" id="RHEA:20792"/>
        <dbReference type="Rhea" id="RHEA-COMP:9696"/>
        <dbReference type="Rhea" id="RHEA-COMP:9697"/>
        <dbReference type="ChEBI" id="CHEBI:30616"/>
        <dbReference type="ChEBI" id="CHEBI:32551"/>
        <dbReference type="ChEBI" id="CHEBI:33019"/>
        <dbReference type="ChEBI" id="CHEBI:78442"/>
        <dbReference type="ChEBI" id="CHEBI:78529"/>
        <dbReference type="ChEBI" id="CHEBI:456215"/>
        <dbReference type="EC" id="6.1.1.6"/>
    </reaction>
</comment>
<dbReference type="Gene3D" id="1.10.10.350">
    <property type="match status" value="1"/>
</dbReference>
<keyword evidence="5 10" id="KW-0547">Nucleotide-binding</keyword>
<organism evidence="11 12">
    <name type="scientific">Spirochaeta africana (strain ATCC 700263 / DSM 8902 / Z-7692)</name>
    <dbReference type="NCBI Taxonomy" id="889378"/>
    <lineage>
        <taxon>Bacteria</taxon>
        <taxon>Pseudomonadati</taxon>
        <taxon>Spirochaetota</taxon>
        <taxon>Spirochaetia</taxon>
        <taxon>Spirochaetales</taxon>
        <taxon>Spirochaetaceae</taxon>
        <taxon>Spirochaeta</taxon>
    </lineage>
</organism>
<comment type="caution">
    <text evidence="10">Lacks conserved residue(s) required for the propagation of feature annotation.</text>
</comment>
<keyword evidence="3 10" id="KW-0963">Cytoplasm</keyword>
<dbReference type="GO" id="GO:0004824">
    <property type="term" value="F:lysine-tRNA ligase activity"/>
    <property type="evidence" value="ECO:0007669"/>
    <property type="project" value="UniProtKB-UniRule"/>
</dbReference>
<name>H9UGB6_SPIAZ</name>
<dbReference type="OrthoDB" id="9803151at2"/>
<dbReference type="PATRIC" id="fig|889378.3.peg.464"/>
<evidence type="ECO:0000256" key="1">
    <source>
        <dbReference type="ARBA" id="ARBA00004496"/>
    </source>
</evidence>
<dbReference type="InterPro" id="IPR014729">
    <property type="entry name" value="Rossmann-like_a/b/a_fold"/>
</dbReference>
<sequence>MSTNQQLPAPNHWADVNAHKIIRTKGEKERYTCASGITPSGTVHIGNFREIISVDLVARALQDHGRQVRFLYSWDDYDVFRKVPKNMPQQEMLQQYLRYPITRVPDPFGEHESYARHNEAVLEVQLERVGINPEYIYQAGKYQASDYAKDIRTALEHRETIRAILNEHRTTPLPDAWWPVSVFSEEDHTDEVDILSWDGEWELTYRTRSTGSEHRVDLRTTGVVKLPWRVDWPMRWAYEQVDFEPAGKEHHSAGGSFDTAREVASAVYNYEAPVTFKYDFISIKGQGGKISSSLGNVVDLADALEIYQPEIVRYLFASSRPNAEFAISFDLDVIKIYEDYDRCERIYYGVDQVKENRAQKERRIYELSQVDRLGHTVDGTPLPQPEDMPFQVPFRHLCNMLLISAGNIEQALDSFSELKPEHRDRARVRAACAWNWIQKYAPEDFRFTLKTGDEPAVVLTDDIAAAVRAVADEVEQRLHEHTEKSLQDFMYTAARSNGVEPVDLFTNMYRILIAKDAGPRLAGFIFTIGRERFLHILRSYR</sequence>
<dbReference type="PANTHER" id="PTHR37940">
    <property type="entry name" value="LYSINE--TRNA LIGASE"/>
    <property type="match status" value="1"/>
</dbReference>
<dbReference type="InterPro" id="IPR042078">
    <property type="entry name" value="Lys-tRNA-ligase_SC_fold"/>
</dbReference>
<dbReference type="Gene3D" id="3.40.50.620">
    <property type="entry name" value="HUPs"/>
    <property type="match status" value="2"/>
</dbReference>
<keyword evidence="6 10" id="KW-0067">ATP-binding</keyword>
<evidence type="ECO:0000256" key="4">
    <source>
        <dbReference type="ARBA" id="ARBA00022598"/>
    </source>
</evidence>
<evidence type="ECO:0000256" key="5">
    <source>
        <dbReference type="ARBA" id="ARBA00022741"/>
    </source>
</evidence>
<gene>
    <name evidence="10" type="primary">lysS</name>
    <name evidence="11" type="ordered locus">Spiaf_0456</name>
</gene>
<evidence type="ECO:0000256" key="6">
    <source>
        <dbReference type="ARBA" id="ARBA00022840"/>
    </source>
</evidence>
<proteinExistence type="inferred from homology"/>
<dbReference type="GO" id="GO:0006430">
    <property type="term" value="P:lysyl-tRNA aminoacylation"/>
    <property type="evidence" value="ECO:0007669"/>
    <property type="project" value="UniProtKB-UniRule"/>
</dbReference>
<dbReference type="eggNOG" id="COG1384">
    <property type="taxonomic scope" value="Bacteria"/>
</dbReference>
<evidence type="ECO:0000256" key="2">
    <source>
        <dbReference type="ARBA" id="ARBA00005594"/>
    </source>
</evidence>
<reference evidence="12" key="1">
    <citation type="journal article" date="2013" name="Stand. Genomic Sci.">
        <title>Complete genome sequence of the halophilic bacterium Spirochaeta africana type strain (Z-7692(T)) from the alkaline Lake Magadi in the East African Rift.</title>
        <authorList>
            <person name="Liolos K."/>
            <person name="Abt B."/>
            <person name="Scheuner C."/>
            <person name="Teshima H."/>
            <person name="Held B."/>
            <person name="Lapidus A."/>
            <person name="Nolan M."/>
            <person name="Lucas S."/>
            <person name="Deshpande S."/>
            <person name="Cheng J.F."/>
            <person name="Tapia R."/>
            <person name="Goodwin L.A."/>
            <person name="Pitluck S."/>
            <person name="Pagani I."/>
            <person name="Ivanova N."/>
            <person name="Mavromatis K."/>
            <person name="Mikhailova N."/>
            <person name="Huntemann M."/>
            <person name="Pati A."/>
            <person name="Chen A."/>
            <person name="Palaniappan K."/>
            <person name="Land M."/>
            <person name="Rohde M."/>
            <person name="Tindall B.J."/>
            <person name="Detter J.C."/>
            <person name="Goker M."/>
            <person name="Bristow J."/>
            <person name="Eisen J.A."/>
            <person name="Markowitz V."/>
            <person name="Hugenholtz P."/>
            <person name="Woyke T."/>
            <person name="Klenk H.P."/>
            <person name="Kyrpides N.C."/>
        </authorList>
    </citation>
    <scope>NUCLEOTIDE SEQUENCE</scope>
    <source>
        <strain evidence="12">ATCC 700263 / DSM 8902 / Z-7692</strain>
    </source>
</reference>
<accession>H9UGB6</accession>
<evidence type="ECO:0000256" key="8">
    <source>
        <dbReference type="ARBA" id="ARBA00023146"/>
    </source>
</evidence>
<dbReference type="EMBL" id="CP003282">
    <property type="protein sequence ID" value="AFG36559.1"/>
    <property type="molecule type" value="Genomic_DNA"/>
</dbReference>
<dbReference type="Gene3D" id="1.10.10.770">
    <property type="match status" value="1"/>
</dbReference>
<dbReference type="InterPro" id="IPR002904">
    <property type="entry name" value="Lys-tRNA-ligase"/>
</dbReference>
<dbReference type="Pfam" id="PF01921">
    <property type="entry name" value="tRNA-synt_1f"/>
    <property type="match status" value="1"/>
</dbReference>
<dbReference type="PROSITE" id="PS00178">
    <property type="entry name" value="AA_TRNA_LIGASE_I"/>
    <property type="match status" value="1"/>
</dbReference>
<comment type="similarity">
    <text evidence="2 10">Belongs to the class-I aminoacyl-tRNA synthetase family.</text>
</comment>
<dbReference type="RefSeq" id="WP_014454556.1">
    <property type="nucleotide sequence ID" value="NC_017098.1"/>
</dbReference>
<dbReference type="Proteomes" id="UP000007383">
    <property type="component" value="Chromosome"/>
</dbReference>
<dbReference type="GO" id="GO:0005737">
    <property type="term" value="C:cytoplasm"/>
    <property type="evidence" value="ECO:0007669"/>
    <property type="project" value="UniProtKB-SubCell"/>
</dbReference>
<dbReference type="PANTHER" id="PTHR37940:SF1">
    <property type="entry name" value="LYSINE--TRNA LIGASE"/>
    <property type="match status" value="1"/>
</dbReference>
<evidence type="ECO:0000256" key="3">
    <source>
        <dbReference type="ARBA" id="ARBA00022490"/>
    </source>
</evidence>